<organism evidence="2 3">
    <name type="scientific">Dactylosporangium maewongense</name>
    <dbReference type="NCBI Taxonomy" id="634393"/>
    <lineage>
        <taxon>Bacteria</taxon>
        <taxon>Bacillati</taxon>
        <taxon>Actinomycetota</taxon>
        <taxon>Actinomycetes</taxon>
        <taxon>Micromonosporales</taxon>
        <taxon>Micromonosporaceae</taxon>
        <taxon>Dactylosporangium</taxon>
    </lineage>
</organism>
<name>A0ABN2DBG2_9ACTN</name>
<dbReference type="RefSeq" id="WP_344515041.1">
    <property type="nucleotide sequence ID" value="NZ_BAAAQD010000051.1"/>
</dbReference>
<dbReference type="PANTHER" id="PTHR10587">
    <property type="entry name" value="GLYCOSYL TRANSFERASE-RELATED"/>
    <property type="match status" value="1"/>
</dbReference>
<proteinExistence type="predicted"/>
<dbReference type="EMBL" id="BAAAQD010000051">
    <property type="protein sequence ID" value="GAA1574137.1"/>
    <property type="molecule type" value="Genomic_DNA"/>
</dbReference>
<dbReference type="Gene3D" id="3.20.20.370">
    <property type="entry name" value="Glycoside hydrolase/deacetylase"/>
    <property type="match status" value="1"/>
</dbReference>
<sequence>MNTTIFFDYESTWGMPAAMPYDLASATTALLGVLGRHGARAVFNTTGKIVEEQPELITRIADAGHEIAIHGYDHTNPAHMTAADNRQFEADLAAVEARIVELTGTRPVGFRSPHLGAPRFFDAATYDIFERRGYAWASNREIRFVDEATSPLVIGRGDVIGLVGKLISRLGLDRVRLLRRAGFVLLNLDLVWRDRTRHSASRVANLVWLMRPAPFRRRQLTEIPVLSPLDVDFLSARVDPAKPSLQSEVDHMVNSLCRLFDEAREHFNLNFHDWTIGTSNRIEVLDRTVAYIAASGRARWVLAREGSIPRHA</sequence>
<accession>A0ABN2DBG2</accession>
<dbReference type="PROSITE" id="PS51677">
    <property type="entry name" value="NODB"/>
    <property type="match status" value="1"/>
</dbReference>
<dbReference type="InterPro" id="IPR011330">
    <property type="entry name" value="Glyco_hydro/deAcase_b/a-brl"/>
</dbReference>
<dbReference type="Pfam" id="PF01522">
    <property type="entry name" value="Polysacc_deac_1"/>
    <property type="match status" value="1"/>
</dbReference>
<protein>
    <recommendedName>
        <fullName evidence="1">NodB homology domain-containing protein</fullName>
    </recommendedName>
</protein>
<dbReference type="Proteomes" id="UP001501470">
    <property type="component" value="Unassembled WGS sequence"/>
</dbReference>
<dbReference type="PANTHER" id="PTHR10587:SF137">
    <property type="entry name" value="4-DEOXY-4-FORMAMIDO-L-ARABINOSE-PHOSPHOUNDECAPRENOL DEFORMYLASE ARND-RELATED"/>
    <property type="match status" value="1"/>
</dbReference>
<reference evidence="2 3" key="1">
    <citation type="journal article" date="2019" name="Int. J. Syst. Evol. Microbiol.">
        <title>The Global Catalogue of Microorganisms (GCM) 10K type strain sequencing project: providing services to taxonomists for standard genome sequencing and annotation.</title>
        <authorList>
            <consortium name="The Broad Institute Genomics Platform"/>
            <consortium name="The Broad Institute Genome Sequencing Center for Infectious Disease"/>
            <person name="Wu L."/>
            <person name="Ma J."/>
        </authorList>
    </citation>
    <scope>NUCLEOTIDE SEQUENCE [LARGE SCALE GENOMIC DNA]</scope>
    <source>
        <strain evidence="2 3">JCM 15933</strain>
    </source>
</reference>
<gene>
    <name evidence="2" type="ORF">GCM10009827_115030</name>
</gene>
<keyword evidence="3" id="KW-1185">Reference proteome</keyword>
<dbReference type="SUPFAM" id="SSF88713">
    <property type="entry name" value="Glycoside hydrolase/deacetylase"/>
    <property type="match status" value="1"/>
</dbReference>
<comment type="caution">
    <text evidence="2">The sequence shown here is derived from an EMBL/GenBank/DDBJ whole genome shotgun (WGS) entry which is preliminary data.</text>
</comment>
<evidence type="ECO:0000259" key="1">
    <source>
        <dbReference type="PROSITE" id="PS51677"/>
    </source>
</evidence>
<dbReference type="InterPro" id="IPR050248">
    <property type="entry name" value="Polysacc_deacetylase_ArnD"/>
</dbReference>
<evidence type="ECO:0000313" key="2">
    <source>
        <dbReference type="EMBL" id="GAA1574137.1"/>
    </source>
</evidence>
<evidence type="ECO:0000313" key="3">
    <source>
        <dbReference type="Proteomes" id="UP001501470"/>
    </source>
</evidence>
<feature type="domain" description="NodB homology" evidence="1">
    <location>
        <begin position="3"/>
        <end position="312"/>
    </location>
</feature>
<dbReference type="InterPro" id="IPR002509">
    <property type="entry name" value="NODB_dom"/>
</dbReference>